<dbReference type="AlphaFoldDB" id="A0A2X1P6W5"/>
<organism evidence="1 2">
    <name type="scientific">Escherichia coli</name>
    <dbReference type="NCBI Taxonomy" id="562"/>
    <lineage>
        <taxon>Bacteria</taxon>
        <taxon>Pseudomonadati</taxon>
        <taxon>Pseudomonadota</taxon>
        <taxon>Gammaproteobacteria</taxon>
        <taxon>Enterobacterales</taxon>
        <taxon>Enterobacteriaceae</taxon>
        <taxon>Escherichia</taxon>
    </lineage>
</organism>
<protein>
    <submittedName>
        <fullName evidence="1">Uncharacterized protein</fullName>
    </submittedName>
</protein>
<reference evidence="1 2" key="1">
    <citation type="submission" date="2018-06" db="EMBL/GenBank/DDBJ databases">
        <authorList>
            <consortium name="Pathogen Informatics"/>
            <person name="Doyle S."/>
        </authorList>
    </citation>
    <scope>NUCLEOTIDE SEQUENCE [LARGE SCALE GENOMIC DNA]</scope>
    <source>
        <strain evidence="1 2">NCTC9073</strain>
    </source>
</reference>
<gene>
    <name evidence="1" type="ORF">NCTC9073_03027</name>
</gene>
<sequence length="92" mass="10360">MANHTDGFATGVQGIQRIKGGIQRFAIQRAKTFIKEQRVNTCFMADQIRKRQRQRQTNEETFAAGKGTGIAYRICLPGINNLDFQRLAGFAL</sequence>
<dbReference type="Proteomes" id="UP000250780">
    <property type="component" value="Unassembled WGS sequence"/>
</dbReference>
<dbReference type="EMBL" id="UASD01000008">
    <property type="protein sequence ID" value="SPX11684.1"/>
    <property type="molecule type" value="Genomic_DNA"/>
</dbReference>
<evidence type="ECO:0000313" key="1">
    <source>
        <dbReference type="EMBL" id="SPX11684.1"/>
    </source>
</evidence>
<proteinExistence type="predicted"/>
<evidence type="ECO:0000313" key="2">
    <source>
        <dbReference type="Proteomes" id="UP000250780"/>
    </source>
</evidence>
<accession>A0A2X1P6W5</accession>
<name>A0A2X1P6W5_ECOLX</name>